<feature type="signal peptide" evidence="2">
    <location>
        <begin position="1"/>
        <end position="17"/>
    </location>
</feature>
<dbReference type="InterPro" id="IPR050902">
    <property type="entry name" value="ABC_Transporter_SBP"/>
</dbReference>
<proteinExistence type="inferred from homology"/>
<keyword evidence="5" id="KW-1185">Reference proteome</keyword>
<comment type="similarity">
    <text evidence="1">Belongs to the bacterial solute-binding protein 8 family.</text>
</comment>
<dbReference type="SUPFAM" id="SSF53807">
    <property type="entry name" value="Helical backbone' metal receptor"/>
    <property type="match status" value="1"/>
</dbReference>
<comment type="caution">
    <text evidence="4">The sequence shown here is derived from an EMBL/GenBank/DDBJ whole genome shotgun (WGS) entry which is preliminary data.</text>
</comment>
<evidence type="ECO:0000259" key="3">
    <source>
        <dbReference type="PROSITE" id="PS50983"/>
    </source>
</evidence>
<dbReference type="EMBL" id="JAEUWV010000011">
    <property type="protein sequence ID" value="MCO6394868.1"/>
    <property type="molecule type" value="Genomic_DNA"/>
</dbReference>
<feature type="domain" description="Fe/B12 periplasmic-binding" evidence="3">
    <location>
        <begin position="54"/>
        <end position="359"/>
    </location>
</feature>
<dbReference type="Gene3D" id="3.40.50.1980">
    <property type="entry name" value="Nitrogenase molybdenum iron protein domain"/>
    <property type="match status" value="2"/>
</dbReference>
<dbReference type="PROSITE" id="PS50983">
    <property type="entry name" value="FE_B12_PBP"/>
    <property type="match status" value="1"/>
</dbReference>
<name>A0AAW5HXA5_9CORY</name>
<dbReference type="InterPro" id="IPR002491">
    <property type="entry name" value="ABC_transptr_periplasmic_BD"/>
</dbReference>
<reference evidence="4 5" key="1">
    <citation type="submission" date="2021-01" db="EMBL/GenBank/DDBJ databases">
        <title>Identification and Characterization of Corynebacterium sp.</title>
        <authorList>
            <person name="Luo Q."/>
            <person name="Qu P."/>
            <person name="Chen Q."/>
        </authorList>
    </citation>
    <scope>NUCLEOTIDE SEQUENCE [LARGE SCALE GENOMIC DNA]</scope>
    <source>
        <strain evidence="4 5">MC-18</strain>
    </source>
</reference>
<dbReference type="PANTHER" id="PTHR30535:SF34">
    <property type="entry name" value="MOLYBDATE-BINDING PROTEIN MOLA"/>
    <property type="match status" value="1"/>
</dbReference>
<accession>A0AAW5HXA5</accession>
<evidence type="ECO:0000313" key="4">
    <source>
        <dbReference type="EMBL" id="MCO6394868.1"/>
    </source>
</evidence>
<organism evidence="4 5">
    <name type="scientific">Corynebacterium lipophilum</name>
    <dbReference type="NCBI Taxonomy" id="2804918"/>
    <lineage>
        <taxon>Bacteria</taxon>
        <taxon>Bacillati</taxon>
        <taxon>Actinomycetota</taxon>
        <taxon>Actinomycetes</taxon>
        <taxon>Mycobacteriales</taxon>
        <taxon>Corynebacteriaceae</taxon>
        <taxon>Corynebacterium</taxon>
    </lineage>
</organism>
<sequence length="387" mass="41883">MTGAVALCAAASLAACSGNSTDTTPSAEPTQADKALTVTDVTGREVTFDHAPERIVLGEGRGVFATALLGGDPFEHVVAYGNDLTKAAPAFKDKVFEISEGAMKAQEIGNIGKGDVSLETLMAQDPDVVVMTLDQKKVAEESGLLEKMDQTGMKYVFTDFRQSPLEHTVSSVQLLGDLLGKSERAKEYGEFYESKVEEIKGRVEEAVAKDGKKDGLIWSAAGFVDCCSTPGKANLGQLLTAAGGNNLGEQLITADSKQFSAEKMIELQPENLIVTGGEWARKPDQPDTFSHVELGYQSSPQRAAETLNNPLGTPGLDLLQAPKQGKYFAVYHQFYDNPYNVFALEAFAKWLHPEAFADMDPAKDFEQFHADWLPFDYSGAFFAQAQQ</sequence>
<feature type="chain" id="PRO_5043644260" evidence="2">
    <location>
        <begin position="18"/>
        <end position="387"/>
    </location>
</feature>
<dbReference type="Proteomes" id="UP001205920">
    <property type="component" value="Unassembled WGS sequence"/>
</dbReference>
<dbReference type="AlphaFoldDB" id="A0AAW5HXA5"/>
<keyword evidence="2" id="KW-0732">Signal</keyword>
<dbReference type="PANTHER" id="PTHR30535">
    <property type="entry name" value="VITAMIN B12-BINDING PROTEIN"/>
    <property type="match status" value="1"/>
</dbReference>
<evidence type="ECO:0000256" key="2">
    <source>
        <dbReference type="SAM" id="SignalP"/>
    </source>
</evidence>
<evidence type="ECO:0000256" key="1">
    <source>
        <dbReference type="ARBA" id="ARBA00008814"/>
    </source>
</evidence>
<dbReference type="Pfam" id="PF01497">
    <property type="entry name" value="Peripla_BP_2"/>
    <property type="match status" value="1"/>
</dbReference>
<protein>
    <submittedName>
        <fullName evidence="4">ABC transporter substrate-binding protein</fullName>
    </submittedName>
</protein>
<gene>
    <name evidence="4" type="ORF">JMN37_07770</name>
</gene>
<evidence type="ECO:0000313" key="5">
    <source>
        <dbReference type="Proteomes" id="UP001205920"/>
    </source>
</evidence>